<protein>
    <submittedName>
        <fullName evidence="5">Uncharacterized protein</fullName>
    </submittedName>
</protein>
<dbReference type="InterPro" id="IPR011990">
    <property type="entry name" value="TPR-like_helical_dom_sf"/>
</dbReference>
<evidence type="ECO:0000256" key="1">
    <source>
        <dbReference type="PROSITE-ProRule" id="PRU00339"/>
    </source>
</evidence>
<feature type="repeat" description="TPR" evidence="1">
    <location>
        <begin position="76"/>
        <end position="109"/>
    </location>
</feature>
<gene>
    <name evidence="5" type="ORF">ENV54_02330</name>
</gene>
<evidence type="ECO:0000256" key="2">
    <source>
        <dbReference type="SAM" id="MobiDB-lite"/>
    </source>
</evidence>
<feature type="repeat" description="TPR" evidence="1">
    <location>
        <begin position="110"/>
        <end position="143"/>
    </location>
</feature>
<dbReference type="AlphaFoldDB" id="A0A7C4AQI3"/>
<comment type="caution">
    <text evidence="5">The sequence shown here is derived from an EMBL/GenBank/DDBJ whole genome shotgun (WGS) entry which is preliminary data.</text>
</comment>
<keyword evidence="1" id="KW-0802">TPR repeat</keyword>
<dbReference type="Pfam" id="PF22709">
    <property type="entry name" value="Mu_Gam-Sipho_Gp157-TOTE"/>
    <property type="match status" value="1"/>
</dbReference>
<dbReference type="Pfam" id="PF22548">
    <property type="entry name" value="AEP-TOTE"/>
    <property type="match status" value="1"/>
</dbReference>
<sequence length="643" mass="71433">MPHQETASYDAIEQVRAAIRAGLMDEAVALAKNRKTKEISDPDLHLQWADVCEELNLVDDVIGELNMAVRDGPNRAETYERLAEAYLDHGQPNRAARVWAELVNRKPDEVRYHEELGAAYREAGEFEKAKKVYAAALEKTGDARFKGFMRELEFLSGSEQEPPQASAPTDNIIPEKHHLVTFTTLFSSREGVYARQWVSPTGESGYTPIQEPLTLQVAENHILGNYTIGVYPVRLDNTVSYIAFDLDVAKFAVARAISSERAWNSLMSRVHKVACALVDLAAAQDVPMYIEDSGFKGRHCWIFLDTPIPAGVAKKFGDLLKNQLNGLPSDITVEVFPKQTSVRRGGLGNLIKLPLGIHKRTGKRAVFLQPDGAPYPNQLALLDDMSKTSRRLIYAYIQRMMSSAAPPAPPRSGQIAAPPDESQDEEAAPPFRGATREESRFEPAYDVDSDPEFQTLMLKCPVLKSIVDKINQTGAVSKEETLVLIHSIGHLTHGPEAVNSIFQRCTNADPTLFLKSRLKGNPISCPKIRARIPAITSAAPCNCSFDLAVNLYPSPLIHVRVYSGSETPSPLAITVDSMQFANLVQDYMKLKKQLRETRLLLDRYEARLNGFFEDASVESVQTPMGELRRIKRDDGTASFTLEI</sequence>
<evidence type="ECO:0000259" key="4">
    <source>
        <dbReference type="Pfam" id="PF22709"/>
    </source>
</evidence>
<feature type="domain" description="TOTE conflict system primase" evidence="3">
    <location>
        <begin position="179"/>
        <end position="393"/>
    </location>
</feature>
<dbReference type="InterPro" id="IPR055034">
    <property type="entry name" value="Mu_Gam-Sipho_Gp157-TOTE"/>
</dbReference>
<dbReference type="EMBL" id="DTGT01000074">
    <property type="protein sequence ID" value="HGH60118.1"/>
    <property type="molecule type" value="Genomic_DNA"/>
</dbReference>
<feature type="compositionally biased region" description="Basic and acidic residues" evidence="2">
    <location>
        <begin position="434"/>
        <end position="443"/>
    </location>
</feature>
<evidence type="ECO:0000259" key="3">
    <source>
        <dbReference type="Pfam" id="PF22548"/>
    </source>
</evidence>
<proteinExistence type="predicted"/>
<dbReference type="NCBIfam" id="NF040561">
    <property type="entry name" value="PrimPol_Msp"/>
    <property type="match status" value="1"/>
</dbReference>
<name>A0A7C4AQI3_9BACT</name>
<dbReference type="SUPFAM" id="SSF48452">
    <property type="entry name" value="TPR-like"/>
    <property type="match status" value="1"/>
</dbReference>
<dbReference type="SUPFAM" id="SSF56747">
    <property type="entry name" value="Prim-pol domain"/>
    <property type="match status" value="1"/>
</dbReference>
<organism evidence="5">
    <name type="scientific">Desulfomonile tiedjei</name>
    <dbReference type="NCBI Taxonomy" id="2358"/>
    <lineage>
        <taxon>Bacteria</taxon>
        <taxon>Pseudomonadati</taxon>
        <taxon>Thermodesulfobacteriota</taxon>
        <taxon>Desulfomonilia</taxon>
        <taxon>Desulfomonilales</taxon>
        <taxon>Desulfomonilaceae</taxon>
        <taxon>Desulfomonile</taxon>
    </lineage>
</organism>
<dbReference type="SMART" id="SM00028">
    <property type="entry name" value="TPR"/>
    <property type="match status" value="2"/>
</dbReference>
<dbReference type="InterPro" id="IPR019734">
    <property type="entry name" value="TPR_rpt"/>
</dbReference>
<evidence type="ECO:0000313" key="5">
    <source>
        <dbReference type="EMBL" id="HGH60118.1"/>
    </source>
</evidence>
<dbReference type="PROSITE" id="PS50005">
    <property type="entry name" value="TPR"/>
    <property type="match status" value="2"/>
</dbReference>
<feature type="domain" description="Mu Gam/Sipho-Gp157-like" evidence="4">
    <location>
        <begin position="580"/>
        <end position="642"/>
    </location>
</feature>
<feature type="region of interest" description="Disordered" evidence="2">
    <location>
        <begin position="404"/>
        <end position="443"/>
    </location>
</feature>
<accession>A0A7C4AQI3</accession>
<dbReference type="InterPro" id="IPR054347">
    <property type="entry name" value="TOTE_primase"/>
</dbReference>
<reference evidence="5" key="1">
    <citation type="journal article" date="2020" name="mSystems">
        <title>Genome- and Community-Level Interaction Insights into Carbon Utilization and Element Cycling Functions of Hydrothermarchaeota in Hydrothermal Sediment.</title>
        <authorList>
            <person name="Zhou Z."/>
            <person name="Liu Y."/>
            <person name="Xu W."/>
            <person name="Pan J."/>
            <person name="Luo Z.H."/>
            <person name="Li M."/>
        </authorList>
    </citation>
    <scope>NUCLEOTIDE SEQUENCE [LARGE SCALE GENOMIC DNA]</scope>
    <source>
        <strain evidence="5">SpSt-769</strain>
    </source>
</reference>
<dbReference type="Gene3D" id="1.25.40.10">
    <property type="entry name" value="Tetratricopeptide repeat domain"/>
    <property type="match status" value="1"/>
</dbReference>